<dbReference type="STRING" id="1173584.SAMN05444851_0319"/>
<accession>A0A1I0MVE8</accession>
<organism evidence="3 4">
    <name type="scientific">Aliiroseovarius sediminilitoris</name>
    <dbReference type="NCBI Taxonomy" id="1173584"/>
    <lineage>
        <taxon>Bacteria</taxon>
        <taxon>Pseudomonadati</taxon>
        <taxon>Pseudomonadota</taxon>
        <taxon>Alphaproteobacteria</taxon>
        <taxon>Rhodobacterales</taxon>
        <taxon>Paracoccaceae</taxon>
        <taxon>Aliiroseovarius</taxon>
    </lineage>
</organism>
<evidence type="ECO:0000313" key="4">
    <source>
        <dbReference type="Proteomes" id="UP000199650"/>
    </source>
</evidence>
<protein>
    <submittedName>
        <fullName evidence="3">Double-strand break repair protein AddB</fullName>
    </submittedName>
</protein>
<dbReference type="OrthoDB" id="9780606at2"/>
<proteinExistence type="predicted"/>
<sequence length="981" mass="109081">MFDPSDTPRIFGTPPGVDFPQALVTGILDRVAPSNPDALARMEVFVNTSRMQARVRALFDGQPLFLPRIRLITDLARDPALHEVPLPVAPLRRRLELRQLIAALLEREPDLAPKAAAFDLADSLADLMDEMHSEGVHPRDLHSLDVGEMSEHWARSLKFISLVEHYFNHETLDVPDVETRQRMVVEATIAKWHTQPPEHPMLIAGSTGSRGATALLMDAAARLPQGAVILPGFDYDMPNQTWAELDNDFSAQDHPQYRFASFLKRVGLTPSDVPRWTQDEPPEPNRNRLVSLALRPAPVTDQWQVEGKAFQGIKAATQNLTLIETRTPRDEALAIAVVLRRSVEDGASVALITPDRNLTRQVAAALDRWRIVPDDSAGRPLALSAPGRLLRQSAQLLCEETTGETLLALLKHPLTHSTAGTRGNHLRWTRDLELDVLRGRYAPPNIDALTDWAARFPDEPARNVWASWVGQTFLNQMQAGEHSLTTLINQHVDLTERIARGCAPDGTGELWEQSAGQKALETVSDLAGNAEYGGKLSASAYRDLFASVLNAGVVRDPITPHPGVMFWGTLEARVQGADRVILAGLNDGTWPELPGPDPWLNRKMRLDAGLLLPERRIGLSAHDFQQAIATREVFLTRSTRDEDSETIPSRWLNRLCNLMGGMSEAGEQALKDMRSRGADWSKLAGQLDTPTVLVSPAPRPSPAPPVSARPTALSVTGVTKLIRDPYAVYADKVLHLRPLDPVRQTADARIRGTVLHRVFERFVAEAPPCADHEAETARLMNIAREVMEDHVPWPATRILWQARIGRVADWFVNEERVRRANADNLANEVWGEVTFDDIGFTLRAKADRIDQRHDGQLEIYDYKSGQPPTDKMQTHYDKQLLLEAVIAKLGGFRDISAALVASVAYIGLTPQETKPVPLSARDIDVVQDELLTLIQAYHRPKQGFTARRAVHKQRFDGDYDHLARFGEWDDSDEPVTIGVGQ</sequence>
<evidence type="ECO:0000256" key="1">
    <source>
        <dbReference type="SAM" id="MobiDB-lite"/>
    </source>
</evidence>
<reference evidence="3 4" key="1">
    <citation type="submission" date="2016-10" db="EMBL/GenBank/DDBJ databases">
        <authorList>
            <person name="de Groot N.N."/>
        </authorList>
    </citation>
    <scope>NUCLEOTIDE SEQUENCE [LARGE SCALE GENOMIC DNA]</scope>
    <source>
        <strain evidence="3 4">DSM 29439</strain>
    </source>
</reference>
<dbReference type="SUPFAM" id="SSF52980">
    <property type="entry name" value="Restriction endonuclease-like"/>
    <property type="match status" value="1"/>
</dbReference>
<dbReference type="InterPro" id="IPR011604">
    <property type="entry name" value="PDDEXK-like_dom_sf"/>
</dbReference>
<dbReference type="InterPro" id="IPR014153">
    <property type="entry name" value="Ds_break_AddB"/>
</dbReference>
<dbReference type="NCBIfam" id="TIGR02786">
    <property type="entry name" value="addB_alphas"/>
    <property type="match status" value="1"/>
</dbReference>
<dbReference type="Pfam" id="PF12705">
    <property type="entry name" value="PDDEXK_1"/>
    <property type="match status" value="1"/>
</dbReference>
<keyword evidence="4" id="KW-1185">Reference proteome</keyword>
<dbReference type="SUPFAM" id="SSF52540">
    <property type="entry name" value="P-loop containing nucleoside triphosphate hydrolases"/>
    <property type="match status" value="1"/>
</dbReference>
<dbReference type="Proteomes" id="UP000199650">
    <property type="component" value="Unassembled WGS sequence"/>
</dbReference>
<feature type="domain" description="PD-(D/E)XK endonuclease-like" evidence="2">
    <location>
        <begin position="713"/>
        <end position="942"/>
    </location>
</feature>
<feature type="compositionally biased region" description="Pro residues" evidence="1">
    <location>
        <begin position="697"/>
        <end position="707"/>
    </location>
</feature>
<dbReference type="InterPro" id="IPR038726">
    <property type="entry name" value="PDDEXK_AddAB-type"/>
</dbReference>
<dbReference type="Gene3D" id="3.90.320.10">
    <property type="match status" value="1"/>
</dbReference>
<dbReference type="InterPro" id="IPR011335">
    <property type="entry name" value="Restrct_endonuc-II-like"/>
</dbReference>
<feature type="region of interest" description="Disordered" evidence="1">
    <location>
        <begin position="691"/>
        <end position="710"/>
    </location>
</feature>
<dbReference type="EMBL" id="FOJB01000001">
    <property type="protein sequence ID" value="SEV91976.1"/>
    <property type="molecule type" value="Genomic_DNA"/>
</dbReference>
<gene>
    <name evidence="3" type="ORF">SAMN05444851_0319</name>
</gene>
<dbReference type="InterPro" id="IPR027417">
    <property type="entry name" value="P-loop_NTPase"/>
</dbReference>
<name>A0A1I0MVE8_9RHOB</name>
<dbReference type="RefSeq" id="WP_091427688.1">
    <property type="nucleotide sequence ID" value="NZ_FOJB01000001.1"/>
</dbReference>
<evidence type="ECO:0000313" key="3">
    <source>
        <dbReference type="EMBL" id="SEV91976.1"/>
    </source>
</evidence>
<dbReference type="AlphaFoldDB" id="A0A1I0MVE8"/>
<evidence type="ECO:0000259" key="2">
    <source>
        <dbReference type="Pfam" id="PF12705"/>
    </source>
</evidence>